<protein>
    <submittedName>
        <fullName evidence="1">Uncharacterized protein</fullName>
    </submittedName>
</protein>
<proteinExistence type="predicted"/>
<keyword evidence="2" id="KW-1185">Reference proteome</keyword>
<evidence type="ECO:0000313" key="2">
    <source>
        <dbReference type="Proteomes" id="UP000490980"/>
    </source>
</evidence>
<dbReference type="RefSeq" id="WP_166946506.1">
    <property type="nucleotide sequence ID" value="NZ_JAARLZ010000002.1"/>
</dbReference>
<dbReference type="Proteomes" id="UP000490980">
    <property type="component" value="Unassembled WGS sequence"/>
</dbReference>
<dbReference type="AlphaFoldDB" id="A0A7X5ZH37"/>
<reference evidence="1 2" key="1">
    <citation type="submission" date="2020-03" db="EMBL/GenBank/DDBJ databases">
        <authorList>
            <person name="Lai Q."/>
        </authorList>
    </citation>
    <scope>NUCLEOTIDE SEQUENCE [LARGE SCALE GENOMIC DNA]</scope>
    <source>
        <strain evidence="1 2">CCUG 25036</strain>
    </source>
</reference>
<name>A0A7X5ZH37_9GAMM</name>
<dbReference type="EMBL" id="JAARLZ010000002">
    <property type="protein sequence ID" value="NII05392.1"/>
    <property type="molecule type" value="Genomic_DNA"/>
</dbReference>
<sequence length="95" mass="10477">MNKPHDPCRIGEGSYVLDPETSLDTLIDDAGEYHAYAETIVEMLAEMAADTDLLNRRQLIGLIGNLSVMSRMVGQCIQQAKVRRMWDAHAMLGGG</sequence>
<evidence type="ECO:0000313" key="1">
    <source>
        <dbReference type="EMBL" id="NII05392.1"/>
    </source>
</evidence>
<accession>A0A7X5ZH37</accession>
<organism evidence="1 2">
    <name type="scientific">Luteibacter anthropi</name>
    <dbReference type="NCBI Taxonomy" id="564369"/>
    <lineage>
        <taxon>Bacteria</taxon>
        <taxon>Pseudomonadati</taxon>
        <taxon>Pseudomonadota</taxon>
        <taxon>Gammaproteobacteria</taxon>
        <taxon>Lysobacterales</taxon>
        <taxon>Rhodanobacteraceae</taxon>
        <taxon>Luteibacter</taxon>
    </lineage>
</organism>
<gene>
    <name evidence="1" type="ORF">HBF25_03190</name>
</gene>
<comment type="caution">
    <text evidence="1">The sequence shown here is derived from an EMBL/GenBank/DDBJ whole genome shotgun (WGS) entry which is preliminary data.</text>
</comment>